<name>A0A4S4M8B9_9AGAM</name>
<dbReference type="AlphaFoldDB" id="A0A4S4M8B9"/>
<sequence length="436" mass="47024">MLQYTVHPPLISFSNAPKKLRLKSVSLNTTFAHPAPARRPLTSPSALSQQRPPDDVPSNRMPGVLSLPFSISTSISSSSLPSPSFPPTSFAKQVPHPPFMPSSRQQSTAIPTSRLNNAHSRKDSASSSVIADVLAQGNIVGGGIPLQREPIRLVSIQARSSVAVHEQPAQEFEVIRKLGTGSYAVVYLVREVLSHSAPSDDNYIYPGGRLELDELALAHGPAHLSSPSLHAAPPPDAAHALCVGSCKCQLARASANTMSSTELIPPFSPRDTITDSLCLVQGAGAGSYLPLTYPPQPTPQTLPLRLAQDERVLSYLPCNTSAISCCTRIRALQARIRDRQGQRTAQMSMRAGDLSPKIYHATLRHLQSGAAALPCLMQHERELVSNLHPPRTTRARARPTPTDTSHMSAAMSVDMRSPFARMSRDGTKGRNTSIRH</sequence>
<dbReference type="Proteomes" id="UP000310158">
    <property type="component" value="Unassembled WGS sequence"/>
</dbReference>
<feature type="region of interest" description="Disordered" evidence="1">
    <location>
        <begin position="31"/>
        <end position="63"/>
    </location>
</feature>
<evidence type="ECO:0000313" key="3">
    <source>
        <dbReference type="Proteomes" id="UP000310158"/>
    </source>
</evidence>
<proteinExistence type="predicted"/>
<feature type="region of interest" description="Disordered" evidence="1">
    <location>
        <begin position="78"/>
        <end position="109"/>
    </location>
</feature>
<keyword evidence="3" id="KW-1185">Reference proteome</keyword>
<dbReference type="EMBL" id="SGPL01000013">
    <property type="protein sequence ID" value="THH20828.1"/>
    <property type="molecule type" value="Genomic_DNA"/>
</dbReference>
<feature type="compositionally biased region" description="Polar residues" evidence="1">
    <location>
        <begin position="42"/>
        <end position="51"/>
    </location>
</feature>
<protein>
    <submittedName>
        <fullName evidence="2">Uncharacterized protein</fullName>
    </submittedName>
</protein>
<reference evidence="2 3" key="1">
    <citation type="submission" date="2019-02" db="EMBL/GenBank/DDBJ databases">
        <title>Genome sequencing of the rare red list fungi Bondarzewia mesenterica.</title>
        <authorList>
            <person name="Buettner E."/>
            <person name="Kellner H."/>
        </authorList>
    </citation>
    <scope>NUCLEOTIDE SEQUENCE [LARGE SCALE GENOMIC DNA]</scope>
    <source>
        <strain evidence="2 3">DSM 108281</strain>
    </source>
</reference>
<evidence type="ECO:0000313" key="2">
    <source>
        <dbReference type="EMBL" id="THH20828.1"/>
    </source>
</evidence>
<accession>A0A4S4M8B9</accession>
<comment type="caution">
    <text evidence="2">The sequence shown here is derived from an EMBL/GenBank/DDBJ whole genome shotgun (WGS) entry which is preliminary data.</text>
</comment>
<gene>
    <name evidence="2" type="ORF">EW146_g576</name>
</gene>
<organism evidence="2 3">
    <name type="scientific">Bondarzewia mesenterica</name>
    <dbReference type="NCBI Taxonomy" id="1095465"/>
    <lineage>
        <taxon>Eukaryota</taxon>
        <taxon>Fungi</taxon>
        <taxon>Dikarya</taxon>
        <taxon>Basidiomycota</taxon>
        <taxon>Agaricomycotina</taxon>
        <taxon>Agaricomycetes</taxon>
        <taxon>Russulales</taxon>
        <taxon>Bondarzewiaceae</taxon>
        <taxon>Bondarzewia</taxon>
    </lineage>
</organism>
<evidence type="ECO:0000256" key="1">
    <source>
        <dbReference type="SAM" id="MobiDB-lite"/>
    </source>
</evidence>